<dbReference type="RefSeq" id="WP_377151498.1">
    <property type="nucleotide sequence ID" value="NZ_JBHSAF010000006.1"/>
</dbReference>
<accession>A0ABV8CM74</accession>
<evidence type="ECO:0008006" key="4">
    <source>
        <dbReference type="Google" id="ProtNLM"/>
    </source>
</evidence>
<evidence type="ECO:0000256" key="1">
    <source>
        <dbReference type="SAM" id="SignalP"/>
    </source>
</evidence>
<gene>
    <name evidence="2" type="ORF">ACFOSS_07125</name>
</gene>
<sequence length="453" mass="48044">MNKTPLAIVLMATLSACGGGGSSSDNGGAKASLTFTPVQDVAALVGTQSATLTTTRAATSWSPITAAYADEVATSVELVATDVGGNQFKTNFLDENGNTSSETVLPTGMIRLDDDHAMVELFVTTNKTANTKEYRHYLVEYSTGKMILVETLAALYNAWNVNAVSYASGPNSLHNATNDVIYRKEDSKWYRLTPNWDDLTFSEIAYADSTDADKTDIGRILLMPNGDLFTVNGGKAYLNGNLLDTGDEMVMSVFQKDGQAYAMTNYLLFNITGGNVVQQAELPKGNLGMLATAISFDGTNINLANCTSYTVSDGVIGVSYAPADRDSVVYDAVMAGSTMMCSGIPKVSAQASTSFSDDDATCDRINGWNENGGNRLLNISNGVEQRVSGVDGVYAVIPMSRDTAYVNQYICTATDGDGVSAAKWSLDSVHSKVDFSTGELSALSAPVVMSIVN</sequence>
<keyword evidence="3" id="KW-1185">Reference proteome</keyword>
<name>A0ABV8CM74_9GAMM</name>
<dbReference type="Proteomes" id="UP001595692">
    <property type="component" value="Unassembled WGS sequence"/>
</dbReference>
<evidence type="ECO:0000313" key="3">
    <source>
        <dbReference type="Proteomes" id="UP001595692"/>
    </source>
</evidence>
<organism evidence="2 3">
    <name type="scientific">Pseudaeromonas sharmana</name>
    <dbReference type="NCBI Taxonomy" id="328412"/>
    <lineage>
        <taxon>Bacteria</taxon>
        <taxon>Pseudomonadati</taxon>
        <taxon>Pseudomonadota</taxon>
        <taxon>Gammaproteobacteria</taxon>
        <taxon>Aeromonadales</taxon>
        <taxon>Aeromonadaceae</taxon>
        <taxon>Pseudaeromonas</taxon>
    </lineage>
</organism>
<proteinExistence type="predicted"/>
<dbReference type="PROSITE" id="PS51257">
    <property type="entry name" value="PROKAR_LIPOPROTEIN"/>
    <property type="match status" value="1"/>
</dbReference>
<keyword evidence="1" id="KW-0732">Signal</keyword>
<evidence type="ECO:0000313" key="2">
    <source>
        <dbReference type="EMBL" id="MFC3913233.1"/>
    </source>
</evidence>
<feature type="chain" id="PRO_5046123837" description="Lipoprotein" evidence="1">
    <location>
        <begin position="19"/>
        <end position="453"/>
    </location>
</feature>
<dbReference type="EMBL" id="JBHSAF010000006">
    <property type="protein sequence ID" value="MFC3913233.1"/>
    <property type="molecule type" value="Genomic_DNA"/>
</dbReference>
<reference evidence="3" key="1">
    <citation type="journal article" date="2019" name="Int. J. Syst. Evol. Microbiol.">
        <title>The Global Catalogue of Microorganisms (GCM) 10K type strain sequencing project: providing services to taxonomists for standard genome sequencing and annotation.</title>
        <authorList>
            <consortium name="The Broad Institute Genomics Platform"/>
            <consortium name="The Broad Institute Genome Sequencing Center for Infectious Disease"/>
            <person name="Wu L."/>
            <person name="Ma J."/>
        </authorList>
    </citation>
    <scope>NUCLEOTIDE SEQUENCE [LARGE SCALE GENOMIC DNA]</scope>
    <source>
        <strain evidence="3">CCUG 54939</strain>
    </source>
</reference>
<protein>
    <recommendedName>
        <fullName evidence="4">Lipoprotein</fullName>
    </recommendedName>
</protein>
<feature type="signal peptide" evidence="1">
    <location>
        <begin position="1"/>
        <end position="18"/>
    </location>
</feature>
<comment type="caution">
    <text evidence="2">The sequence shown here is derived from an EMBL/GenBank/DDBJ whole genome shotgun (WGS) entry which is preliminary data.</text>
</comment>